<evidence type="ECO:0000313" key="8">
    <source>
        <dbReference type="EMBL" id="KGF49333.1"/>
    </source>
</evidence>
<dbReference type="PROSITE" id="PS51918">
    <property type="entry name" value="RADICAL_SAM"/>
    <property type="match status" value="1"/>
</dbReference>
<dbReference type="Gene3D" id="3.20.20.70">
    <property type="entry name" value="Aldolase class I"/>
    <property type="match status" value="1"/>
</dbReference>
<keyword evidence="6" id="KW-0411">Iron-sulfur</keyword>
<dbReference type="PANTHER" id="PTHR43787:SF3">
    <property type="entry name" value="ARYLSULFATASE REGULATORY PROTEIN"/>
    <property type="match status" value="1"/>
</dbReference>
<dbReference type="GeneID" id="91081453"/>
<keyword evidence="4" id="KW-0479">Metal-binding</keyword>
<dbReference type="RefSeq" id="WP_021670371.1">
    <property type="nucleotide sequence ID" value="NZ_JRNR01000052.1"/>
</dbReference>
<dbReference type="UniPathway" id="UPA00782"/>
<dbReference type="GO" id="GO:0003824">
    <property type="term" value="F:catalytic activity"/>
    <property type="evidence" value="ECO:0007669"/>
    <property type="project" value="InterPro"/>
</dbReference>
<proteinExistence type="predicted"/>
<evidence type="ECO:0000259" key="7">
    <source>
        <dbReference type="PROSITE" id="PS51918"/>
    </source>
</evidence>
<dbReference type="InterPro" id="IPR058240">
    <property type="entry name" value="rSAM_sf"/>
</dbReference>
<evidence type="ECO:0000313" key="9">
    <source>
        <dbReference type="Proteomes" id="UP000029538"/>
    </source>
</evidence>
<sequence>MAIKVSRYTIFHRQNGKLYLYHQLSKALLEIDEEMYNALTTSNLDIIPSETKQYLENAFVLIDESIEESDAIKAANLHCRYNSDSIRITILPTLNCNFQCWYCYENHKPSKISKDGISSILKFIKQETISKSKKAIILDWFGGEPMLCFNNIIYPFSKHLISWCKKNNITLYSMTTTNGSLINEDNVVKINEIGLSQFQITLDGGKELHNKTRFSNNIKNSYDKIVSNIHLLCDKVENINIELRINYTPENIHTLTSILDNFDYHIRHKIKVSPHIVWQESDKVMDLSKNIQEFCQEALKKGYVIPNNILRNRCLSCYTENADQYVINYDLSVYKCTARDFDKQYSIGKILPNGKFLPNGLYYKYITEPAPFINEVCLKCNILPSCMFATSCLQKKIERSNHSCCKELINKNINTFISQKIISLCD</sequence>
<protein>
    <recommendedName>
        <fullName evidence="7">Radical SAM core domain-containing protein</fullName>
    </recommendedName>
</protein>
<dbReference type="SFLD" id="SFLDG01067">
    <property type="entry name" value="SPASM/twitch_domain_containing"/>
    <property type="match status" value="1"/>
</dbReference>
<evidence type="ECO:0000256" key="2">
    <source>
        <dbReference type="ARBA" id="ARBA00022485"/>
    </source>
</evidence>
<feature type="domain" description="Radical SAM core" evidence="7">
    <location>
        <begin position="78"/>
        <end position="306"/>
    </location>
</feature>
<dbReference type="Pfam" id="PF04055">
    <property type="entry name" value="Radical_SAM"/>
    <property type="match status" value="1"/>
</dbReference>
<dbReference type="EMBL" id="JRNR01000052">
    <property type="protein sequence ID" value="KGF49333.1"/>
    <property type="molecule type" value="Genomic_DNA"/>
</dbReference>
<dbReference type="GO" id="GO:0051539">
    <property type="term" value="F:4 iron, 4 sulfur cluster binding"/>
    <property type="evidence" value="ECO:0007669"/>
    <property type="project" value="UniProtKB-KW"/>
</dbReference>
<organism evidence="8 9">
    <name type="scientific">Prevotella disiens DNF00882</name>
    <dbReference type="NCBI Taxonomy" id="1401075"/>
    <lineage>
        <taxon>Bacteria</taxon>
        <taxon>Pseudomonadati</taxon>
        <taxon>Bacteroidota</taxon>
        <taxon>Bacteroidia</taxon>
        <taxon>Bacteroidales</taxon>
        <taxon>Prevotellaceae</taxon>
        <taxon>Prevotella</taxon>
    </lineage>
</organism>
<evidence type="ECO:0000256" key="4">
    <source>
        <dbReference type="ARBA" id="ARBA00022723"/>
    </source>
</evidence>
<keyword evidence="2" id="KW-0004">4Fe-4S</keyword>
<evidence type="ECO:0000256" key="1">
    <source>
        <dbReference type="ARBA" id="ARBA00001966"/>
    </source>
</evidence>
<dbReference type="PANTHER" id="PTHR43787">
    <property type="entry name" value="FEMO COFACTOR BIOSYNTHESIS PROTEIN NIFB-RELATED"/>
    <property type="match status" value="1"/>
</dbReference>
<reference evidence="8 9" key="1">
    <citation type="submission" date="2014-07" db="EMBL/GenBank/DDBJ databases">
        <authorList>
            <person name="McCorrison J."/>
            <person name="Sanka R."/>
            <person name="Torralba M."/>
            <person name="Gillis M."/>
            <person name="Haft D.H."/>
            <person name="Methe B."/>
            <person name="Sutton G."/>
            <person name="Nelson K.E."/>
        </authorList>
    </citation>
    <scope>NUCLEOTIDE SEQUENCE [LARGE SCALE GENOMIC DNA]</scope>
    <source>
        <strain evidence="8 9">DNF00882</strain>
    </source>
</reference>
<dbReference type="Proteomes" id="UP000029538">
    <property type="component" value="Unassembled WGS sequence"/>
</dbReference>
<keyword evidence="3" id="KW-0949">S-adenosyl-L-methionine</keyword>
<comment type="cofactor">
    <cofactor evidence="1">
        <name>[4Fe-4S] cluster</name>
        <dbReference type="ChEBI" id="CHEBI:49883"/>
    </cofactor>
</comment>
<evidence type="ECO:0000256" key="6">
    <source>
        <dbReference type="ARBA" id="ARBA00023014"/>
    </source>
</evidence>
<dbReference type="SFLD" id="SFLDS00029">
    <property type="entry name" value="Radical_SAM"/>
    <property type="match status" value="1"/>
</dbReference>
<evidence type="ECO:0000256" key="5">
    <source>
        <dbReference type="ARBA" id="ARBA00023004"/>
    </source>
</evidence>
<accession>A0A096AQI0</accession>
<dbReference type="AlphaFoldDB" id="A0A096AQI0"/>
<dbReference type="InterPro" id="IPR013785">
    <property type="entry name" value="Aldolase_TIM"/>
</dbReference>
<comment type="caution">
    <text evidence="8">The sequence shown here is derived from an EMBL/GenBank/DDBJ whole genome shotgun (WGS) entry which is preliminary data.</text>
</comment>
<evidence type="ECO:0000256" key="3">
    <source>
        <dbReference type="ARBA" id="ARBA00022691"/>
    </source>
</evidence>
<dbReference type="InterPro" id="IPR007197">
    <property type="entry name" value="rSAM"/>
</dbReference>
<name>A0A096AQI0_9BACT</name>
<dbReference type="GO" id="GO:0046872">
    <property type="term" value="F:metal ion binding"/>
    <property type="evidence" value="ECO:0007669"/>
    <property type="project" value="UniProtKB-KW"/>
</dbReference>
<dbReference type="CDD" id="cd01335">
    <property type="entry name" value="Radical_SAM"/>
    <property type="match status" value="1"/>
</dbReference>
<dbReference type="SUPFAM" id="SSF102114">
    <property type="entry name" value="Radical SAM enzymes"/>
    <property type="match status" value="1"/>
</dbReference>
<gene>
    <name evidence="8" type="ORF">HMPREF0654_05850</name>
</gene>
<keyword evidence="5" id="KW-0408">Iron</keyword>